<accession>A0A7E4WAR8</accession>
<organism evidence="2 3">
    <name type="scientific">Panagrellus redivivus</name>
    <name type="common">Microworm</name>
    <dbReference type="NCBI Taxonomy" id="6233"/>
    <lineage>
        <taxon>Eukaryota</taxon>
        <taxon>Metazoa</taxon>
        <taxon>Ecdysozoa</taxon>
        <taxon>Nematoda</taxon>
        <taxon>Chromadorea</taxon>
        <taxon>Rhabditida</taxon>
        <taxon>Tylenchina</taxon>
        <taxon>Panagrolaimomorpha</taxon>
        <taxon>Panagrolaimoidea</taxon>
        <taxon>Panagrolaimidae</taxon>
        <taxon>Panagrellus</taxon>
    </lineage>
</organism>
<proteinExistence type="predicted"/>
<evidence type="ECO:0000313" key="3">
    <source>
        <dbReference type="WBParaSite" id="Pan_g9002.t1"/>
    </source>
</evidence>
<feature type="compositionally biased region" description="Low complexity" evidence="1">
    <location>
        <begin position="31"/>
        <end position="56"/>
    </location>
</feature>
<evidence type="ECO:0000256" key="1">
    <source>
        <dbReference type="SAM" id="MobiDB-lite"/>
    </source>
</evidence>
<evidence type="ECO:0000313" key="2">
    <source>
        <dbReference type="Proteomes" id="UP000492821"/>
    </source>
</evidence>
<keyword evidence="2" id="KW-1185">Reference proteome</keyword>
<dbReference type="WBParaSite" id="Pan_g9002.t1">
    <property type="protein sequence ID" value="Pan_g9002.t1"/>
    <property type="gene ID" value="Pan_g9002"/>
</dbReference>
<reference evidence="3" key="2">
    <citation type="submission" date="2020-10" db="UniProtKB">
        <authorList>
            <consortium name="WormBaseParasite"/>
        </authorList>
    </citation>
    <scope>IDENTIFICATION</scope>
</reference>
<protein>
    <submittedName>
        <fullName evidence="3">Uncharacterized protein</fullName>
    </submittedName>
</protein>
<dbReference type="AlphaFoldDB" id="A0A7E4WAR8"/>
<dbReference type="Proteomes" id="UP000492821">
    <property type="component" value="Unassembled WGS sequence"/>
</dbReference>
<feature type="region of interest" description="Disordered" evidence="1">
    <location>
        <begin position="28"/>
        <end position="100"/>
    </location>
</feature>
<name>A0A7E4WAR8_PANRE</name>
<feature type="compositionally biased region" description="Low complexity" evidence="1">
    <location>
        <begin position="78"/>
        <end position="100"/>
    </location>
</feature>
<sequence>MVFQSIFIGYVAYDLYNSFIALNAGGSGAVPAPSSTTTANVPTAAVPAPEPANVSARGAPDAAANLSARGAPVKSARSATKPATTPRSPTRSSSSKVQKV</sequence>
<reference evidence="2" key="1">
    <citation type="journal article" date="2013" name="Genetics">
        <title>The draft genome and transcriptome of Panagrellus redivivus are shaped by the harsh demands of a free-living lifestyle.</title>
        <authorList>
            <person name="Srinivasan J."/>
            <person name="Dillman A.R."/>
            <person name="Macchietto M.G."/>
            <person name="Heikkinen L."/>
            <person name="Lakso M."/>
            <person name="Fracchia K.M."/>
            <person name="Antoshechkin I."/>
            <person name="Mortazavi A."/>
            <person name="Wong G."/>
            <person name="Sternberg P.W."/>
        </authorList>
    </citation>
    <scope>NUCLEOTIDE SEQUENCE [LARGE SCALE GENOMIC DNA]</scope>
    <source>
        <strain evidence="2">MT8872</strain>
    </source>
</reference>